<feature type="non-terminal residue" evidence="1">
    <location>
        <position position="1"/>
    </location>
</feature>
<dbReference type="Proteomes" id="UP000789920">
    <property type="component" value="Unassembled WGS sequence"/>
</dbReference>
<comment type="caution">
    <text evidence="1">The sequence shown here is derived from an EMBL/GenBank/DDBJ whole genome shotgun (WGS) entry which is preliminary data.</text>
</comment>
<evidence type="ECO:0000313" key="2">
    <source>
        <dbReference type="Proteomes" id="UP000789920"/>
    </source>
</evidence>
<gene>
    <name evidence="1" type="ORF">RPERSI_LOCUS7798</name>
</gene>
<dbReference type="EMBL" id="CAJVQC010013534">
    <property type="protein sequence ID" value="CAG8649115.1"/>
    <property type="molecule type" value="Genomic_DNA"/>
</dbReference>
<protein>
    <submittedName>
        <fullName evidence="1">21026_t:CDS:1</fullName>
    </submittedName>
</protein>
<evidence type="ECO:0000313" key="1">
    <source>
        <dbReference type="EMBL" id="CAG8649115.1"/>
    </source>
</evidence>
<proteinExistence type="predicted"/>
<sequence length="58" mass="6386">TKDELVAFKYCQSAVILIGLLVVSDELLLDELIEGKAGYGLRSFKFAIVIIIMELVLA</sequence>
<organism evidence="1 2">
    <name type="scientific">Racocetra persica</name>
    <dbReference type="NCBI Taxonomy" id="160502"/>
    <lineage>
        <taxon>Eukaryota</taxon>
        <taxon>Fungi</taxon>
        <taxon>Fungi incertae sedis</taxon>
        <taxon>Mucoromycota</taxon>
        <taxon>Glomeromycotina</taxon>
        <taxon>Glomeromycetes</taxon>
        <taxon>Diversisporales</taxon>
        <taxon>Gigasporaceae</taxon>
        <taxon>Racocetra</taxon>
    </lineage>
</organism>
<keyword evidence="2" id="KW-1185">Reference proteome</keyword>
<accession>A0ACA9NED8</accession>
<name>A0ACA9NED8_9GLOM</name>
<reference evidence="1" key="1">
    <citation type="submission" date="2021-06" db="EMBL/GenBank/DDBJ databases">
        <authorList>
            <person name="Kallberg Y."/>
            <person name="Tangrot J."/>
            <person name="Rosling A."/>
        </authorList>
    </citation>
    <scope>NUCLEOTIDE SEQUENCE</scope>
    <source>
        <strain evidence="1">MA461A</strain>
    </source>
</reference>